<comment type="caution">
    <text evidence="2">The sequence shown here is derived from an EMBL/GenBank/DDBJ whole genome shotgun (WGS) entry which is preliminary data.</text>
</comment>
<name>A0A081PJ59_9SPHI</name>
<organism evidence="2 3">
    <name type="scientific">Pedobacter antarcticus 4BY</name>
    <dbReference type="NCBI Taxonomy" id="1358423"/>
    <lineage>
        <taxon>Bacteria</taxon>
        <taxon>Pseudomonadati</taxon>
        <taxon>Bacteroidota</taxon>
        <taxon>Sphingobacteriia</taxon>
        <taxon>Sphingobacteriales</taxon>
        <taxon>Sphingobacteriaceae</taxon>
        <taxon>Pedobacter</taxon>
    </lineage>
</organism>
<dbReference type="PANTHER" id="PTHR33321:SF12">
    <property type="entry name" value="PLANT BASIC SECRETORY PROTEIN (BSP) FAMILY PROTEIN"/>
    <property type="match status" value="1"/>
</dbReference>
<sequence length="229" mass="26172">MKMKREFFGVITGITSLLLATGFTAVAQDKEVIKKNGFTLNWEIKDPNFPSALKTRMTETFFKVYPVLKKQYNKNTASEVTFVIDTAYKAVAEASNGRVLFSPSWFGKKPGDIDVVTHEVMHIVQDYGSNSGPWWVTEGIADYVRYTYGVDNAGADWTLPAYKAGQKYDQGYRITARFFVWLEKNGYPNFVKSMDKNMRAHTYTESTWRDITKKSLDELWTAYQANPAI</sequence>
<proteinExistence type="predicted"/>
<dbReference type="InterPro" id="IPR007541">
    <property type="entry name" value="Uncharacterised_BSP"/>
</dbReference>
<dbReference type="Proteomes" id="UP000028007">
    <property type="component" value="Unassembled WGS sequence"/>
</dbReference>
<dbReference type="PANTHER" id="PTHR33321">
    <property type="match status" value="1"/>
</dbReference>
<protein>
    <submittedName>
        <fullName evidence="2">Secretory protein</fullName>
    </submittedName>
</protein>
<dbReference type="AlphaFoldDB" id="A0A081PJ59"/>
<accession>A0A081PJ59</accession>
<dbReference type="EMBL" id="JNFF01000030">
    <property type="protein sequence ID" value="KEQ30732.1"/>
    <property type="molecule type" value="Genomic_DNA"/>
</dbReference>
<dbReference type="eggNOG" id="ENOG502ZBFG">
    <property type="taxonomic scope" value="Bacteria"/>
</dbReference>
<gene>
    <name evidence="2" type="ORF">N180_10300</name>
</gene>
<reference evidence="2 3" key="1">
    <citation type="journal article" date="1992" name="Int. J. Syst. Bacteriol.">
        <title>Sphingobacterium antarcticus sp. nov. a Psychrotrophic Bacterium from the Soils of Schirmacher Oasis, Antarctica.</title>
        <authorList>
            <person name="Shivaji S."/>
            <person name="Ray M.K."/>
            <person name="Rao N.S."/>
            <person name="Saiserr L."/>
            <person name="Jagannadham M.V."/>
            <person name="Kumar G.S."/>
            <person name="Reddy G."/>
            <person name="Bhargava P.M."/>
        </authorList>
    </citation>
    <scope>NUCLEOTIDE SEQUENCE [LARGE SCALE GENOMIC DNA]</scope>
    <source>
        <strain evidence="2 3">4BY</strain>
    </source>
</reference>
<evidence type="ECO:0000313" key="3">
    <source>
        <dbReference type="Proteomes" id="UP000028007"/>
    </source>
</evidence>
<keyword evidence="1" id="KW-0732">Signal</keyword>
<evidence type="ECO:0000256" key="1">
    <source>
        <dbReference type="SAM" id="SignalP"/>
    </source>
</evidence>
<dbReference type="Pfam" id="PF04450">
    <property type="entry name" value="BSP"/>
    <property type="match status" value="1"/>
</dbReference>
<evidence type="ECO:0000313" key="2">
    <source>
        <dbReference type="EMBL" id="KEQ30732.1"/>
    </source>
</evidence>
<keyword evidence="3" id="KW-1185">Reference proteome</keyword>
<feature type="chain" id="PRO_5001761884" evidence="1">
    <location>
        <begin position="28"/>
        <end position="229"/>
    </location>
</feature>
<feature type="signal peptide" evidence="1">
    <location>
        <begin position="1"/>
        <end position="27"/>
    </location>
</feature>